<dbReference type="Pfam" id="PF08534">
    <property type="entry name" value="Redoxin"/>
    <property type="match status" value="1"/>
</dbReference>
<reference evidence="6" key="1">
    <citation type="journal article" date="2019" name="Int. J. Syst. Evol. Microbiol.">
        <title>The Global Catalogue of Microorganisms (GCM) 10K type strain sequencing project: providing services to taxonomists for standard genome sequencing and annotation.</title>
        <authorList>
            <consortium name="The Broad Institute Genomics Platform"/>
            <consortium name="The Broad Institute Genome Sequencing Center for Infectious Disease"/>
            <person name="Wu L."/>
            <person name="Ma J."/>
        </authorList>
    </citation>
    <scope>NUCLEOTIDE SEQUENCE [LARGE SCALE GENOMIC DNA]</scope>
    <source>
        <strain evidence="6">CCUG 60023</strain>
    </source>
</reference>
<keyword evidence="2 3" id="KW-0560">Oxidoreductase</keyword>
<protein>
    <recommendedName>
        <fullName evidence="3">Glutathione-dependent peroxiredoxin</fullName>
        <ecNumber evidence="3">1.11.1.27</ecNumber>
    </recommendedName>
</protein>
<evidence type="ECO:0000259" key="4">
    <source>
        <dbReference type="PROSITE" id="PS51352"/>
    </source>
</evidence>
<keyword evidence="6" id="KW-1185">Reference proteome</keyword>
<dbReference type="SUPFAM" id="SSF52833">
    <property type="entry name" value="Thioredoxin-like"/>
    <property type="match status" value="1"/>
</dbReference>
<keyword evidence="3" id="KW-0049">Antioxidant</keyword>
<dbReference type="InterPro" id="IPR013740">
    <property type="entry name" value="Redoxin"/>
</dbReference>
<dbReference type="Gene3D" id="3.40.30.10">
    <property type="entry name" value="Glutaredoxin"/>
    <property type="match status" value="1"/>
</dbReference>
<dbReference type="InterPro" id="IPR013766">
    <property type="entry name" value="Thioredoxin_domain"/>
</dbReference>
<comment type="catalytic activity">
    <reaction evidence="3">
        <text>a hydroperoxide + 2 glutathione = an alcohol + glutathione disulfide + H2O</text>
        <dbReference type="Rhea" id="RHEA:62632"/>
        <dbReference type="ChEBI" id="CHEBI:15377"/>
        <dbReference type="ChEBI" id="CHEBI:30879"/>
        <dbReference type="ChEBI" id="CHEBI:35924"/>
        <dbReference type="ChEBI" id="CHEBI:57925"/>
        <dbReference type="ChEBI" id="CHEBI:58297"/>
        <dbReference type="EC" id="1.11.1.27"/>
    </reaction>
</comment>
<dbReference type="CDD" id="cd03013">
    <property type="entry name" value="PRX5_like"/>
    <property type="match status" value="1"/>
</dbReference>
<dbReference type="Proteomes" id="UP001597101">
    <property type="component" value="Unassembled WGS sequence"/>
</dbReference>
<dbReference type="PANTHER" id="PTHR10430">
    <property type="entry name" value="PEROXIREDOXIN"/>
    <property type="match status" value="1"/>
</dbReference>
<keyword evidence="1 3" id="KW-0575">Peroxidase</keyword>
<accession>A0ABW3FEE0</accession>
<evidence type="ECO:0000256" key="1">
    <source>
        <dbReference type="ARBA" id="ARBA00022559"/>
    </source>
</evidence>
<gene>
    <name evidence="5" type="ORF">ACFQ14_05915</name>
</gene>
<sequence length="161" mass="16837">MTIKAGDKIPSHTFHIMSDDGPATMSTDELFAGKKVVLFGVPGAFTPTCHANHLPGFVEHNDAIKAKGVDTIAVTTVNDVHVVNAWHKASGAGDKVVFLSDGNADFAKAAGLEIDLGMAGMGMRSKRYSMIVDNGVVTQVNIEENPGEAETSSAATILGQL</sequence>
<dbReference type="EMBL" id="JBHTJV010000003">
    <property type="protein sequence ID" value="MFD0915937.1"/>
    <property type="molecule type" value="Genomic_DNA"/>
</dbReference>
<comment type="function">
    <text evidence="3">Thiol-specific peroxidase that catalyzes the reduction of hydrogen peroxide and organic hydroperoxides to water and alcohols, respectively. Plays a role in cell protection against oxidative stress by detoxifying peroxides.</text>
</comment>
<organism evidence="5 6">
    <name type="scientific">Pseudahrensia aquimaris</name>
    <dbReference type="NCBI Taxonomy" id="744461"/>
    <lineage>
        <taxon>Bacteria</taxon>
        <taxon>Pseudomonadati</taxon>
        <taxon>Pseudomonadota</taxon>
        <taxon>Alphaproteobacteria</taxon>
        <taxon>Hyphomicrobiales</taxon>
        <taxon>Ahrensiaceae</taxon>
        <taxon>Pseudahrensia</taxon>
    </lineage>
</organism>
<dbReference type="EC" id="1.11.1.27" evidence="3"/>
<evidence type="ECO:0000256" key="3">
    <source>
        <dbReference type="RuleBase" id="RU366011"/>
    </source>
</evidence>
<feature type="domain" description="Thioredoxin" evidence="4">
    <location>
        <begin position="3"/>
        <end position="161"/>
    </location>
</feature>
<dbReference type="PROSITE" id="PS51352">
    <property type="entry name" value="THIOREDOXIN_2"/>
    <property type="match status" value="1"/>
</dbReference>
<dbReference type="RefSeq" id="WP_377211777.1">
    <property type="nucleotide sequence ID" value="NZ_JBHTJV010000003.1"/>
</dbReference>
<evidence type="ECO:0000256" key="2">
    <source>
        <dbReference type="ARBA" id="ARBA00023002"/>
    </source>
</evidence>
<comment type="caution">
    <text evidence="5">The sequence shown here is derived from an EMBL/GenBank/DDBJ whole genome shotgun (WGS) entry which is preliminary data.</text>
</comment>
<dbReference type="InterPro" id="IPR037944">
    <property type="entry name" value="PRX5-like"/>
</dbReference>
<evidence type="ECO:0000313" key="5">
    <source>
        <dbReference type="EMBL" id="MFD0915937.1"/>
    </source>
</evidence>
<dbReference type="InterPro" id="IPR036249">
    <property type="entry name" value="Thioredoxin-like_sf"/>
</dbReference>
<proteinExistence type="inferred from homology"/>
<dbReference type="PANTHER" id="PTHR10430:SF16">
    <property type="entry name" value="PEROXIREDOXIN-5, MITOCHONDRIAL"/>
    <property type="match status" value="1"/>
</dbReference>
<keyword evidence="3" id="KW-0676">Redox-active center</keyword>
<comment type="similarity">
    <text evidence="3">Belongs to the peroxiredoxin family. Prx5 subfamily.</text>
</comment>
<evidence type="ECO:0000313" key="6">
    <source>
        <dbReference type="Proteomes" id="UP001597101"/>
    </source>
</evidence>
<name>A0ABW3FEE0_9HYPH</name>